<evidence type="ECO:0000313" key="2">
    <source>
        <dbReference type="Proteomes" id="UP001487740"/>
    </source>
</evidence>
<protein>
    <recommendedName>
        <fullName evidence="3">Integrase catalytic domain-containing protein</fullName>
    </recommendedName>
</protein>
<keyword evidence="2" id="KW-1185">Reference proteome</keyword>
<dbReference type="PANTHER" id="PTHR38681:SF1">
    <property type="entry name" value="RETROVIRUS-RELATED POL POLYPROTEIN FROM TRANSPOSON 412-LIKE PROTEIN"/>
    <property type="match status" value="1"/>
</dbReference>
<sequence length="246" mass="27618">MAQLLGVSLYYTTAYYPQANGMVGRLHRHMKIALKARFSGPDWINDLLWLLLGIYTAPEDDMATSSVELVYSVPLTVPGDFIPAPRGQQDHPLSILSSLRGENGTHAPILTSQQVLTPTYVPSALHNSHYVLLRRDVLYSPLMKPYEGLIRVLQRQPKAFIIDYGSRHETLGRFTSCNPAPESDRHNNMRRHALRLRSPDQDILLYGLTVSSTPVPKGRGVMGRHGTLNLRAIVYQLESPYRSSNT</sequence>
<comment type="caution">
    <text evidence="1">The sequence shown here is derived from an EMBL/GenBank/DDBJ whole genome shotgun (WGS) entry which is preliminary data.</text>
</comment>
<organism evidence="1 2">
    <name type="scientific">Scylla paramamosain</name>
    <name type="common">Mud crab</name>
    <dbReference type="NCBI Taxonomy" id="85552"/>
    <lineage>
        <taxon>Eukaryota</taxon>
        <taxon>Metazoa</taxon>
        <taxon>Ecdysozoa</taxon>
        <taxon>Arthropoda</taxon>
        <taxon>Crustacea</taxon>
        <taxon>Multicrustacea</taxon>
        <taxon>Malacostraca</taxon>
        <taxon>Eumalacostraca</taxon>
        <taxon>Eucarida</taxon>
        <taxon>Decapoda</taxon>
        <taxon>Pleocyemata</taxon>
        <taxon>Brachyura</taxon>
        <taxon>Eubrachyura</taxon>
        <taxon>Portunoidea</taxon>
        <taxon>Portunidae</taxon>
        <taxon>Portuninae</taxon>
        <taxon>Scylla</taxon>
    </lineage>
</organism>
<dbReference type="PANTHER" id="PTHR38681">
    <property type="entry name" value="RETROVIRUS-RELATED POL POLYPROTEIN FROM TRANSPOSON 412-LIKE PROTEIN-RELATED"/>
    <property type="match status" value="1"/>
</dbReference>
<dbReference type="InterPro" id="IPR036397">
    <property type="entry name" value="RNaseH_sf"/>
</dbReference>
<dbReference type="GO" id="GO:0003676">
    <property type="term" value="F:nucleic acid binding"/>
    <property type="evidence" value="ECO:0007669"/>
    <property type="project" value="InterPro"/>
</dbReference>
<dbReference type="Proteomes" id="UP001487740">
    <property type="component" value="Unassembled WGS sequence"/>
</dbReference>
<dbReference type="Gene3D" id="3.30.420.10">
    <property type="entry name" value="Ribonuclease H-like superfamily/Ribonuclease H"/>
    <property type="match status" value="1"/>
</dbReference>
<evidence type="ECO:0008006" key="3">
    <source>
        <dbReference type="Google" id="ProtNLM"/>
    </source>
</evidence>
<dbReference type="SUPFAM" id="SSF53098">
    <property type="entry name" value="Ribonuclease H-like"/>
    <property type="match status" value="1"/>
</dbReference>
<name>A0AAW0S9C0_SCYPA</name>
<gene>
    <name evidence="1" type="ORF">O3P69_018968</name>
</gene>
<reference evidence="1 2" key="1">
    <citation type="submission" date="2023-03" db="EMBL/GenBank/DDBJ databases">
        <title>High-quality genome of Scylla paramamosain provides insights in environmental adaptation.</title>
        <authorList>
            <person name="Zhang L."/>
        </authorList>
    </citation>
    <scope>NUCLEOTIDE SEQUENCE [LARGE SCALE GENOMIC DNA]</scope>
    <source>
        <strain evidence="1">LZ_2023a</strain>
        <tissue evidence="1">Muscle</tissue>
    </source>
</reference>
<accession>A0AAW0S9C0</accession>
<dbReference type="EMBL" id="JARAKH010006415">
    <property type="protein sequence ID" value="KAK8371718.1"/>
    <property type="molecule type" value="Genomic_DNA"/>
</dbReference>
<dbReference type="AlphaFoldDB" id="A0AAW0S9C0"/>
<evidence type="ECO:0000313" key="1">
    <source>
        <dbReference type="EMBL" id="KAK8371718.1"/>
    </source>
</evidence>
<proteinExistence type="predicted"/>
<dbReference type="InterPro" id="IPR012337">
    <property type="entry name" value="RNaseH-like_sf"/>
</dbReference>